<organism evidence="2 3">
    <name type="scientific">Brevundimonas pondensis</name>
    <dbReference type="NCBI Taxonomy" id="2774189"/>
    <lineage>
        <taxon>Bacteria</taxon>
        <taxon>Pseudomonadati</taxon>
        <taxon>Pseudomonadota</taxon>
        <taxon>Alphaproteobacteria</taxon>
        <taxon>Caulobacterales</taxon>
        <taxon>Caulobacteraceae</taxon>
        <taxon>Brevundimonas</taxon>
    </lineage>
</organism>
<gene>
    <name evidence="2" type="ORF">IFE19_10020</name>
</gene>
<dbReference type="RefSeq" id="WP_207821919.1">
    <property type="nucleotide sequence ID" value="NZ_CP062006.1"/>
</dbReference>
<name>A0ABX7SHY5_9CAUL</name>
<dbReference type="Proteomes" id="UP000663942">
    <property type="component" value="Chromosome"/>
</dbReference>
<keyword evidence="3" id="KW-1185">Reference proteome</keyword>
<evidence type="ECO:0000259" key="1">
    <source>
        <dbReference type="Pfam" id="PF13439"/>
    </source>
</evidence>
<reference evidence="2 3" key="1">
    <citation type="submission" date="2020-09" db="EMBL/GenBank/DDBJ databases">
        <title>Brevundimonas sp. LVF1 isolated from an oligotrophic pond in Goettingen, Germany.</title>
        <authorList>
            <person name="Friedrich I."/>
            <person name="Klassen A."/>
            <person name="Neubauer H."/>
            <person name="Schneider D."/>
            <person name="Hertel R."/>
            <person name="Daniel R."/>
        </authorList>
    </citation>
    <scope>NUCLEOTIDE SEQUENCE [LARGE SCALE GENOMIC DNA]</scope>
    <source>
        <strain evidence="2 3">LVF1</strain>
    </source>
</reference>
<dbReference type="InterPro" id="IPR028098">
    <property type="entry name" value="Glyco_trans_4-like_N"/>
</dbReference>
<proteinExistence type="predicted"/>
<protein>
    <submittedName>
        <fullName evidence="2">Glycosyltransferase</fullName>
    </submittedName>
</protein>
<feature type="domain" description="Glycosyltransferase subfamily 4-like N-terminal" evidence="1">
    <location>
        <begin position="14"/>
        <end position="142"/>
    </location>
</feature>
<accession>A0ABX7SHY5</accession>
<sequence>MRVLITNMRLARFSGSEVAAELAADGLRRAGHDVVVYAPALGEQAEKMRVRGHVITDRLAGVPFRPDVIHAQHSTPALMAMTAFPETPVVHVCHSARFAQEAPILHPQVRRYVAVDALCRQRCLADGAPAARLSVVYNPVDLLRFVERPPLPSRPKRALLLTKTKEQRQAVIAACKARGVEVVEMGPGVGQVSAAIEDVLPAFDVVFATARMALEAAAIGCAVVVADGRGAAGMLTSARWPEWRRQNLGAAMLVRPVTEQEMAAALDDYDPEDAREVARQVRVSADLTGYVQDMTALYEAAVKEGVTASPAELALHNAALLEDWLPTPTERPWRRLATEKRWAPDWNEEISRVGARLEAAGEKQRVRLKRQIEALGVELREQIDALAARGGAQDDR</sequence>
<evidence type="ECO:0000313" key="3">
    <source>
        <dbReference type="Proteomes" id="UP000663942"/>
    </source>
</evidence>
<evidence type="ECO:0000313" key="2">
    <source>
        <dbReference type="EMBL" id="QTC86500.1"/>
    </source>
</evidence>
<dbReference type="SUPFAM" id="SSF53756">
    <property type="entry name" value="UDP-Glycosyltransferase/glycogen phosphorylase"/>
    <property type="match status" value="1"/>
</dbReference>
<dbReference type="Pfam" id="PF13439">
    <property type="entry name" value="Glyco_transf_4"/>
    <property type="match status" value="1"/>
</dbReference>
<dbReference type="Gene3D" id="3.40.50.2000">
    <property type="entry name" value="Glycogen Phosphorylase B"/>
    <property type="match status" value="1"/>
</dbReference>
<dbReference type="EMBL" id="CP062006">
    <property type="protein sequence ID" value="QTC86500.1"/>
    <property type="molecule type" value="Genomic_DNA"/>
</dbReference>